<feature type="transmembrane region" description="Helical" evidence="7">
    <location>
        <begin position="136"/>
        <end position="161"/>
    </location>
</feature>
<dbReference type="InterPro" id="IPR000515">
    <property type="entry name" value="MetI-like"/>
</dbReference>
<evidence type="ECO:0000256" key="3">
    <source>
        <dbReference type="ARBA" id="ARBA00022475"/>
    </source>
</evidence>
<evidence type="ECO:0000256" key="1">
    <source>
        <dbReference type="ARBA" id="ARBA00004651"/>
    </source>
</evidence>
<dbReference type="EMBL" id="BMOE01000003">
    <property type="protein sequence ID" value="GGJ70649.1"/>
    <property type="molecule type" value="Genomic_DNA"/>
</dbReference>
<reference evidence="9" key="1">
    <citation type="journal article" date="2014" name="Int. J. Syst. Evol. Microbiol.">
        <title>Complete genome sequence of Corynebacterium casei LMG S-19264T (=DSM 44701T), isolated from a smear-ripened cheese.</title>
        <authorList>
            <consortium name="US DOE Joint Genome Institute (JGI-PGF)"/>
            <person name="Walter F."/>
            <person name="Albersmeier A."/>
            <person name="Kalinowski J."/>
            <person name="Ruckert C."/>
        </authorList>
    </citation>
    <scope>NUCLEOTIDE SEQUENCE</scope>
    <source>
        <strain evidence="9">JCM 14371</strain>
    </source>
</reference>
<evidence type="ECO:0000259" key="8">
    <source>
        <dbReference type="PROSITE" id="PS50928"/>
    </source>
</evidence>
<evidence type="ECO:0000256" key="4">
    <source>
        <dbReference type="ARBA" id="ARBA00022692"/>
    </source>
</evidence>
<keyword evidence="3" id="KW-1003">Cell membrane</keyword>
<feature type="transmembrane region" description="Helical" evidence="7">
    <location>
        <begin position="193"/>
        <end position="211"/>
    </location>
</feature>
<dbReference type="SUPFAM" id="SSF161098">
    <property type="entry name" value="MetI-like"/>
    <property type="match status" value="1"/>
</dbReference>
<sequence length="329" mass="36166">MAYILRKFGILVFTLWVAATLNFILPRLVPGDPVGAMMARYQGQLTPDAAQALRIAYGLTDQGSALTQYFTYLNNMLHGNFGRSVSQFPSPVTDIIAQAAPWTIGLLGVTTVLSFLIGSALGLYSAWRRGTWLANILPPLALFVNAMPYFWFALLLIYFLALKRDVFPISGNLDPFVGDAFTPKWWTSMLRHAALPAITIVVTAAGGWLITMRNNVMSVLGEDYLAFARAKGLSERRIVNRYVLRNAMLPSLTAFGMALGFVVGGSILVETVFSYPGLGFYLFTSVNAKDYPLMQALFLMIAAAVLIANFLVDLLYAVLDPRVRDGRPA</sequence>
<comment type="caution">
    <text evidence="9">The sequence shown here is derived from an EMBL/GenBank/DDBJ whole genome shotgun (WGS) entry which is preliminary data.</text>
</comment>
<feature type="transmembrane region" description="Helical" evidence="7">
    <location>
        <begin position="293"/>
        <end position="319"/>
    </location>
</feature>
<evidence type="ECO:0000256" key="6">
    <source>
        <dbReference type="ARBA" id="ARBA00023136"/>
    </source>
</evidence>
<reference evidence="9" key="2">
    <citation type="submission" date="2020-09" db="EMBL/GenBank/DDBJ databases">
        <authorList>
            <person name="Sun Q."/>
            <person name="Ohkuma M."/>
        </authorList>
    </citation>
    <scope>NUCLEOTIDE SEQUENCE</scope>
    <source>
        <strain evidence="9">JCM 14371</strain>
    </source>
</reference>
<comment type="similarity">
    <text evidence="7">Belongs to the binding-protein-dependent transport system permease family.</text>
</comment>
<dbReference type="PANTHER" id="PTHR43163">
    <property type="entry name" value="DIPEPTIDE TRANSPORT SYSTEM PERMEASE PROTEIN DPPB-RELATED"/>
    <property type="match status" value="1"/>
</dbReference>
<evidence type="ECO:0000256" key="2">
    <source>
        <dbReference type="ARBA" id="ARBA00022448"/>
    </source>
</evidence>
<evidence type="ECO:0000256" key="5">
    <source>
        <dbReference type="ARBA" id="ARBA00022989"/>
    </source>
</evidence>
<evidence type="ECO:0000256" key="7">
    <source>
        <dbReference type="RuleBase" id="RU363032"/>
    </source>
</evidence>
<dbReference type="Pfam" id="PF00528">
    <property type="entry name" value="BPD_transp_1"/>
    <property type="match status" value="1"/>
</dbReference>
<keyword evidence="5 7" id="KW-1133">Transmembrane helix</keyword>
<dbReference type="Gene3D" id="1.10.3720.10">
    <property type="entry name" value="MetI-like"/>
    <property type="match status" value="1"/>
</dbReference>
<proteinExistence type="inferred from homology"/>
<dbReference type="InterPro" id="IPR035906">
    <property type="entry name" value="MetI-like_sf"/>
</dbReference>
<gene>
    <name evidence="9" type="ORF">GCM10008939_13820</name>
</gene>
<evidence type="ECO:0000313" key="9">
    <source>
        <dbReference type="EMBL" id="GGJ70649.1"/>
    </source>
</evidence>
<keyword evidence="6 7" id="KW-0472">Membrane</keyword>
<feature type="transmembrane region" description="Helical" evidence="7">
    <location>
        <begin position="99"/>
        <end position="124"/>
    </location>
</feature>
<protein>
    <submittedName>
        <fullName evidence="9">Peptide ABC transporter permease</fullName>
    </submittedName>
</protein>
<keyword evidence="10" id="KW-1185">Reference proteome</keyword>
<feature type="domain" description="ABC transmembrane type-1" evidence="8">
    <location>
        <begin position="100"/>
        <end position="312"/>
    </location>
</feature>
<dbReference type="GO" id="GO:0005886">
    <property type="term" value="C:plasma membrane"/>
    <property type="evidence" value="ECO:0007669"/>
    <property type="project" value="UniProtKB-SubCell"/>
</dbReference>
<dbReference type="GO" id="GO:0055085">
    <property type="term" value="P:transmembrane transport"/>
    <property type="evidence" value="ECO:0007669"/>
    <property type="project" value="InterPro"/>
</dbReference>
<accession>A0A917UNL0</accession>
<feature type="transmembrane region" description="Helical" evidence="7">
    <location>
        <begin position="247"/>
        <end position="273"/>
    </location>
</feature>
<name>A0A917UNL0_9DEIO</name>
<dbReference type="CDD" id="cd06261">
    <property type="entry name" value="TM_PBP2"/>
    <property type="match status" value="1"/>
</dbReference>
<dbReference type="Proteomes" id="UP000635726">
    <property type="component" value="Unassembled WGS sequence"/>
</dbReference>
<dbReference type="PROSITE" id="PS50928">
    <property type="entry name" value="ABC_TM1"/>
    <property type="match status" value="1"/>
</dbReference>
<comment type="subcellular location">
    <subcellularLocation>
        <location evidence="1 7">Cell membrane</location>
        <topology evidence="1 7">Multi-pass membrane protein</topology>
    </subcellularLocation>
</comment>
<evidence type="ECO:0000313" key="10">
    <source>
        <dbReference type="Proteomes" id="UP000635726"/>
    </source>
</evidence>
<dbReference type="RefSeq" id="WP_188961537.1">
    <property type="nucleotide sequence ID" value="NZ_BMOE01000003.1"/>
</dbReference>
<keyword evidence="4 7" id="KW-0812">Transmembrane</keyword>
<dbReference type="AlphaFoldDB" id="A0A917UNL0"/>
<dbReference type="PANTHER" id="PTHR43163:SF6">
    <property type="entry name" value="DIPEPTIDE TRANSPORT SYSTEM PERMEASE PROTEIN DPPB-RELATED"/>
    <property type="match status" value="1"/>
</dbReference>
<organism evidence="9 10">
    <name type="scientific">Deinococcus aquiradiocola</name>
    <dbReference type="NCBI Taxonomy" id="393059"/>
    <lineage>
        <taxon>Bacteria</taxon>
        <taxon>Thermotogati</taxon>
        <taxon>Deinococcota</taxon>
        <taxon>Deinococci</taxon>
        <taxon>Deinococcales</taxon>
        <taxon>Deinococcaceae</taxon>
        <taxon>Deinococcus</taxon>
    </lineage>
</organism>
<keyword evidence="2 7" id="KW-0813">Transport</keyword>